<feature type="coiled-coil region" evidence="1">
    <location>
        <begin position="6"/>
        <end position="75"/>
    </location>
</feature>
<evidence type="ECO:0000313" key="3">
    <source>
        <dbReference type="EMBL" id="KAL0128457.1"/>
    </source>
</evidence>
<sequence length="92" mass="10996">MFFLVLGKIEKEKEELNIDLRASRTEIYNLRQQIEEAKKEEKNLQQIVQQADVDIERQKKDIDKVMNERDILGAQLVRRNDELGLHYSRIKV</sequence>
<dbReference type="AlphaFoldDB" id="A0AAW2GNT9"/>
<keyword evidence="4" id="KW-1185">Reference proteome</keyword>
<name>A0AAW2GNT9_9HYME</name>
<evidence type="ECO:0000259" key="2">
    <source>
        <dbReference type="Pfam" id="PF21771"/>
    </source>
</evidence>
<reference evidence="3 4" key="1">
    <citation type="submission" date="2023-03" db="EMBL/GenBank/DDBJ databases">
        <title>High recombination rates correlate with genetic variation in Cardiocondyla obscurior ants.</title>
        <authorList>
            <person name="Errbii M."/>
        </authorList>
    </citation>
    <scope>NUCLEOTIDE SEQUENCE [LARGE SCALE GENOMIC DNA]</scope>
    <source>
        <strain evidence="3">Alpha-2009</strain>
        <tissue evidence="3">Whole body</tissue>
    </source>
</reference>
<dbReference type="EMBL" id="JADYXP020000003">
    <property type="protein sequence ID" value="KAL0128457.1"/>
    <property type="molecule type" value="Genomic_DNA"/>
</dbReference>
<accession>A0AAW2GNT9</accession>
<keyword evidence="1" id="KW-0175">Coiled coil</keyword>
<dbReference type="Proteomes" id="UP001430953">
    <property type="component" value="Unassembled WGS sequence"/>
</dbReference>
<dbReference type="InterPro" id="IPR049270">
    <property type="entry name" value="CFAP58_CC"/>
</dbReference>
<feature type="domain" description="Cilia- and flagella-associated protein 58 central coiled coil" evidence="2">
    <location>
        <begin position="7"/>
        <end position="92"/>
    </location>
</feature>
<evidence type="ECO:0000313" key="4">
    <source>
        <dbReference type="Proteomes" id="UP001430953"/>
    </source>
</evidence>
<comment type="caution">
    <text evidence="3">The sequence shown here is derived from an EMBL/GenBank/DDBJ whole genome shotgun (WGS) entry which is preliminary data.</text>
</comment>
<proteinExistence type="predicted"/>
<evidence type="ECO:0000256" key="1">
    <source>
        <dbReference type="SAM" id="Coils"/>
    </source>
</evidence>
<gene>
    <name evidence="3" type="ORF">PUN28_003626</name>
</gene>
<dbReference type="Pfam" id="PF21771">
    <property type="entry name" value="CFAP58_CC"/>
    <property type="match status" value="1"/>
</dbReference>
<protein>
    <recommendedName>
        <fullName evidence="2">Cilia- and flagella-associated protein 58 central coiled coil domain-containing protein</fullName>
    </recommendedName>
</protein>
<organism evidence="3 4">
    <name type="scientific">Cardiocondyla obscurior</name>
    <dbReference type="NCBI Taxonomy" id="286306"/>
    <lineage>
        <taxon>Eukaryota</taxon>
        <taxon>Metazoa</taxon>
        <taxon>Ecdysozoa</taxon>
        <taxon>Arthropoda</taxon>
        <taxon>Hexapoda</taxon>
        <taxon>Insecta</taxon>
        <taxon>Pterygota</taxon>
        <taxon>Neoptera</taxon>
        <taxon>Endopterygota</taxon>
        <taxon>Hymenoptera</taxon>
        <taxon>Apocrita</taxon>
        <taxon>Aculeata</taxon>
        <taxon>Formicoidea</taxon>
        <taxon>Formicidae</taxon>
        <taxon>Myrmicinae</taxon>
        <taxon>Cardiocondyla</taxon>
    </lineage>
</organism>